<dbReference type="InterPro" id="IPR036583">
    <property type="entry name" value="23S_rRNA_IVS_sf"/>
</dbReference>
<reference evidence="1 2" key="1">
    <citation type="submission" date="2019-11" db="EMBL/GenBank/DDBJ databases">
        <authorList>
            <person name="Im W.T."/>
        </authorList>
    </citation>
    <scope>NUCLEOTIDE SEQUENCE [LARGE SCALE GENOMIC DNA]</scope>
    <source>
        <strain evidence="1 2">SB-02</strain>
    </source>
</reference>
<dbReference type="SUPFAM" id="SSF158446">
    <property type="entry name" value="IVS-encoded protein-like"/>
    <property type="match status" value="1"/>
</dbReference>
<dbReference type="AlphaFoldDB" id="A0A6I6G5Y9"/>
<accession>A0A6I6G5Y9</accession>
<dbReference type="InterPro" id="IPR012657">
    <property type="entry name" value="23S_rRNA-intervening_sequence"/>
</dbReference>
<name>A0A6I6G5Y9_9BACT</name>
<keyword evidence="2" id="KW-1185">Reference proteome</keyword>
<sequence>MPATNLIQRMFQYAVDVAQLTQALPYTAINKVYNAQIIRCSSSVYANYRAAQRAKSSADFIHKLKIVEEECDETIGFLTLLKSFNPPMETRINELIQEGDELLRIIVASINSMRKRISNQNNPS</sequence>
<dbReference type="RefSeq" id="WP_157475955.1">
    <property type="nucleotide sequence ID" value="NZ_CP046566.1"/>
</dbReference>
<evidence type="ECO:0000313" key="2">
    <source>
        <dbReference type="Proteomes" id="UP000426027"/>
    </source>
</evidence>
<dbReference type="Gene3D" id="1.20.1440.60">
    <property type="entry name" value="23S rRNA-intervening sequence"/>
    <property type="match status" value="1"/>
</dbReference>
<dbReference type="Proteomes" id="UP000426027">
    <property type="component" value="Chromosome"/>
</dbReference>
<protein>
    <submittedName>
        <fullName evidence="1">Four helix bundle protein</fullName>
    </submittedName>
</protein>
<evidence type="ECO:0000313" key="1">
    <source>
        <dbReference type="EMBL" id="QGW26823.1"/>
    </source>
</evidence>
<dbReference type="NCBIfam" id="TIGR02436">
    <property type="entry name" value="four helix bundle protein"/>
    <property type="match status" value="1"/>
</dbReference>
<dbReference type="PANTHER" id="PTHR38471:SF2">
    <property type="entry name" value="FOUR HELIX BUNDLE PROTEIN"/>
    <property type="match status" value="1"/>
</dbReference>
<proteinExistence type="predicted"/>
<dbReference type="Pfam" id="PF05635">
    <property type="entry name" value="23S_rRNA_IVP"/>
    <property type="match status" value="1"/>
</dbReference>
<gene>
    <name evidence="1" type="ORF">GLV81_00730</name>
</gene>
<dbReference type="KEGG" id="fls:GLV81_00730"/>
<dbReference type="PANTHER" id="PTHR38471">
    <property type="entry name" value="FOUR HELIX BUNDLE PROTEIN"/>
    <property type="match status" value="1"/>
</dbReference>
<dbReference type="EMBL" id="CP046566">
    <property type="protein sequence ID" value="QGW26823.1"/>
    <property type="molecule type" value="Genomic_DNA"/>
</dbReference>
<organism evidence="1 2">
    <name type="scientific">Phnomibacter ginsenosidimutans</name>
    <dbReference type="NCBI Taxonomy" id="2676868"/>
    <lineage>
        <taxon>Bacteria</taxon>
        <taxon>Pseudomonadati</taxon>
        <taxon>Bacteroidota</taxon>
        <taxon>Chitinophagia</taxon>
        <taxon>Chitinophagales</taxon>
        <taxon>Chitinophagaceae</taxon>
        <taxon>Phnomibacter</taxon>
    </lineage>
</organism>
<dbReference type="PIRSF" id="PIRSF035652">
    <property type="entry name" value="CHP02436"/>
    <property type="match status" value="1"/>
</dbReference>